<dbReference type="Pfam" id="PF07730">
    <property type="entry name" value="HisKA_3"/>
    <property type="match status" value="1"/>
</dbReference>
<dbReference type="CDD" id="cd16917">
    <property type="entry name" value="HATPase_UhpB-NarQ-NarX-like"/>
    <property type="match status" value="1"/>
</dbReference>
<dbReference type="SMART" id="SM00387">
    <property type="entry name" value="HATPase_c"/>
    <property type="match status" value="1"/>
</dbReference>
<dbReference type="InterPro" id="IPR015943">
    <property type="entry name" value="WD40/YVTN_repeat-like_dom_sf"/>
</dbReference>
<dbReference type="SUPFAM" id="SSF63829">
    <property type="entry name" value="Calcium-dependent phosphotriesterase"/>
    <property type="match status" value="2"/>
</dbReference>
<keyword evidence="4" id="KW-0472">Membrane</keyword>
<evidence type="ECO:0000256" key="1">
    <source>
        <dbReference type="ARBA" id="ARBA00022679"/>
    </source>
</evidence>
<feature type="chain" id="PRO_5010190732" evidence="5">
    <location>
        <begin position="29"/>
        <end position="1045"/>
    </location>
</feature>
<proteinExistence type="predicted"/>
<accession>A0A1H4IZY9</accession>
<protein>
    <submittedName>
        <fullName evidence="7">Signal transduction histidine kinase</fullName>
    </submittedName>
</protein>
<dbReference type="PANTHER" id="PTHR24421">
    <property type="entry name" value="NITRATE/NITRITE SENSOR PROTEIN NARX-RELATED"/>
    <property type="match status" value="1"/>
</dbReference>
<evidence type="ECO:0000256" key="4">
    <source>
        <dbReference type="SAM" id="Phobius"/>
    </source>
</evidence>
<gene>
    <name evidence="7" type="ORF">SAMN05443244_0245</name>
</gene>
<name>A0A1H4IZY9_9BACT</name>
<dbReference type="SUPFAM" id="SSF55874">
    <property type="entry name" value="ATPase domain of HSP90 chaperone/DNA topoisomerase II/histidine kinase"/>
    <property type="match status" value="1"/>
</dbReference>
<keyword evidence="3" id="KW-0902">Two-component regulatory system</keyword>
<feature type="domain" description="Histidine kinase/HSP90-like ATPase" evidence="6">
    <location>
        <begin position="924"/>
        <end position="1021"/>
    </location>
</feature>
<dbReference type="InterPro" id="IPR013783">
    <property type="entry name" value="Ig-like_fold"/>
</dbReference>
<evidence type="ECO:0000313" key="7">
    <source>
        <dbReference type="EMBL" id="SEB39561.1"/>
    </source>
</evidence>
<dbReference type="EMBL" id="FNSD01000001">
    <property type="protein sequence ID" value="SEB39561.1"/>
    <property type="molecule type" value="Genomic_DNA"/>
</dbReference>
<keyword evidence="1" id="KW-0808">Transferase</keyword>
<dbReference type="InterPro" id="IPR050482">
    <property type="entry name" value="Sensor_HK_TwoCompSys"/>
</dbReference>
<dbReference type="Gene3D" id="3.30.565.10">
    <property type="entry name" value="Histidine kinase-like ATPase, C-terminal domain"/>
    <property type="match status" value="1"/>
</dbReference>
<dbReference type="Gene3D" id="1.20.5.1930">
    <property type="match status" value="1"/>
</dbReference>
<dbReference type="GO" id="GO:0016020">
    <property type="term" value="C:membrane"/>
    <property type="evidence" value="ECO:0007669"/>
    <property type="project" value="InterPro"/>
</dbReference>
<dbReference type="GO" id="GO:0000155">
    <property type="term" value="F:phosphorelay sensor kinase activity"/>
    <property type="evidence" value="ECO:0007669"/>
    <property type="project" value="InterPro"/>
</dbReference>
<keyword evidence="4" id="KW-0812">Transmembrane</keyword>
<keyword evidence="4" id="KW-1133">Transmembrane helix</keyword>
<dbReference type="InterPro" id="IPR011712">
    <property type="entry name" value="Sig_transdc_His_kin_sub3_dim/P"/>
</dbReference>
<organism evidence="7 8">
    <name type="scientific">Terriglobus roseus</name>
    <dbReference type="NCBI Taxonomy" id="392734"/>
    <lineage>
        <taxon>Bacteria</taxon>
        <taxon>Pseudomonadati</taxon>
        <taxon>Acidobacteriota</taxon>
        <taxon>Terriglobia</taxon>
        <taxon>Terriglobales</taxon>
        <taxon>Acidobacteriaceae</taxon>
        <taxon>Terriglobus</taxon>
    </lineage>
</organism>
<dbReference type="InterPro" id="IPR036890">
    <property type="entry name" value="HATPase_C_sf"/>
</dbReference>
<dbReference type="OrthoDB" id="9813394at2"/>
<dbReference type="Gene3D" id="2.60.40.10">
    <property type="entry name" value="Immunoglobulins"/>
    <property type="match status" value="1"/>
</dbReference>
<dbReference type="Pfam" id="PF07494">
    <property type="entry name" value="Reg_prop"/>
    <property type="match status" value="4"/>
</dbReference>
<dbReference type="Pfam" id="PF02518">
    <property type="entry name" value="HATPase_c"/>
    <property type="match status" value="1"/>
</dbReference>
<keyword evidence="2 7" id="KW-0418">Kinase</keyword>
<sequence length="1045" mass="116060">MTFGIKSRQRALLLIAYFCLAASFPLHGQSGDLVQSHMTPLPAGISFSQTRAGDIVQDASGFIWVGTQFGLNRYDGFRVKQFFHDPKVPSSVGCFYIRHLFKDRGGRLWISCDGSLDRYDPDIESFHHFQLLDHGTRSTPVVSSISEDRDGTLWLATLGGGIHFNPQTGSSLLLPLRDAVSGEPDTEAISWIEEDRAHHLWALTPNALVQFDRTTGVAERRVSLGRSVSSGSFHQDRWGNLWLIASFRLYRVDLDSGLVREIRKIPGLNLESPGPVNAMMEDENGDMWFGTDMGVIHLPHGSGAAERYSPRVGSSNSLPSDRVTMLAQDSSGDIWVGFHDVAPIVIQRNSTTAETLSFQPGRSNGLRSSLVTAIGELTAGKLLIATSGATQVLDERTGRYSEPFHYLVKRDVFDIYRDHEGRTWLASDQGIYRLRPGAQVAERLLQGEDVHRFLEDPGGGLWVLLRDKLMHFSNASNDFTTLATAAGGEDFQAVSQSPDGTLWIGSSSGIRRIDPRTGVAHSYPYLNGSEAGPGDSRINSLRFDTHGRLWVGTQSGLNLFDPQAQRFLRFAQPNELGGQIISCILEDRSGKLWMGSNQGLLRFDPDARKFALYNSAFGVSSLDLSGWGACAKSGKSRYLFGGFAGVASFIPEDITKNPVIPHVLLTDLLIEDRVISIGPRSPLKRSITQTARLDLAYSQDDFSLEFSALEFRSPATARFRYRLDGLDENWVMVPAGQHSLSFAHLAGKTYTLHLQAVSSEGNPQDPGITLVVVIAKPWWATWWMYTLYISFTLLIARLAYRARIRRLSAIFNARTEGRVRERTALARELHDTLLQDFQGLILRLASVTAQMPEDDRLRPQLDSAMDRAQLSLISGRDSIQQMRTAPMRLVELPGAFRELARDVQLSRTELQVQTVATFESETDYDVHEIFQIGREAIRNALQHANASRVEVVLTCNENGFRLAVTDDGIGLPPKVLNGGEVPGHWGIHGMRERAQRLRGTLTYLQPLHGGTVLDLEIPSRRASNRSFKERLARFLRPSLTAPPAE</sequence>
<feature type="signal peptide" evidence="5">
    <location>
        <begin position="1"/>
        <end position="28"/>
    </location>
</feature>
<dbReference type="GO" id="GO:0046983">
    <property type="term" value="F:protein dimerization activity"/>
    <property type="evidence" value="ECO:0007669"/>
    <property type="project" value="InterPro"/>
</dbReference>
<feature type="transmembrane region" description="Helical" evidence="4">
    <location>
        <begin position="782"/>
        <end position="800"/>
    </location>
</feature>
<dbReference type="Gene3D" id="2.130.10.10">
    <property type="entry name" value="YVTN repeat-like/Quinoprotein amine dehydrogenase"/>
    <property type="match status" value="3"/>
</dbReference>
<evidence type="ECO:0000256" key="3">
    <source>
        <dbReference type="ARBA" id="ARBA00023012"/>
    </source>
</evidence>
<dbReference type="PANTHER" id="PTHR24421:SF62">
    <property type="entry name" value="SENSORY TRANSDUCTION HISTIDINE KINASE"/>
    <property type="match status" value="1"/>
</dbReference>
<dbReference type="Proteomes" id="UP000182409">
    <property type="component" value="Unassembled WGS sequence"/>
</dbReference>
<dbReference type="InterPro" id="IPR011110">
    <property type="entry name" value="Reg_prop"/>
</dbReference>
<dbReference type="InterPro" id="IPR003594">
    <property type="entry name" value="HATPase_dom"/>
</dbReference>
<evidence type="ECO:0000259" key="6">
    <source>
        <dbReference type="SMART" id="SM00387"/>
    </source>
</evidence>
<keyword evidence="5" id="KW-0732">Signal</keyword>
<evidence type="ECO:0000313" key="8">
    <source>
        <dbReference type="Proteomes" id="UP000182409"/>
    </source>
</evidence>
<reference evidence="7 8" key="1">
    <citation type="submission" date="2016-10" db="EMBL/GenBank/DDBJ databases">
        <authorList>
            <person name="de Groot N.N."/>
        </authorList>
    </citation>
    <scope>NUCLEOTIDE SEQUENCE [LARGE SCALE GENOMIC DNA]</scope>
    <source>
        <strain evidence="7 8">AB35.6</strain>
    </source>
</reference>
<evidence type="ECO:0000256" key="5">
    <source>
        <dbReference type="SAM" id="SignalP"/>
    </source>
</evidence>
<evidence type="ECO:0000256" key="2">
    <source>
        <dbReference type="ARBA" id="ARBA00022777"/>
    </source>
</evidence>
<dbReference type="AlphaFoldDB" id="A0A1H4IZY9"/>